<dbReference type="SMART" id="SM00028">
    <property type="entry name" value="TPR"/>
    <property type="match status" value="3"/>
</dbReference>
<dbReference type="Gene3D" id="3.40.50.300">
    <property type="entry name" value="P-loop containing nucleotide triphosphate hydrolases"/>
    <property type="match status" value="1"/>
</dbReference>
<proteinExistence type="predicted"/>
<dbReference type="InterPro" id="IPR019734">
    <property type="entry name" value="TPR_rpt"/>
</dbReference>
<dbReference type="PANTHER" id="PTHR12788:SF10">
    <property type="entry name" value="PROTEIN-TYROSINE SULFOTRANSFERASE"/>
    <property type="match status" value="1"/>
</dbReference>
<gene>
    <name evidence="2" type="ORF">KCG34_01380</name>
</gene>
<dbReference type="SUPFAM" id="SSF48452">
    <property type="entry name" value="TPR-like"/>
    <property type="match status" value="1"/>
</dbReference>
<keyword evidence="3" id="KW-1185">Reference proteome</keyword>
<dbReference type="Pfam" id="PF13432">
    <property type="entry name" value="TPR_16"/>
    <property type="match status" value="2"/>
</dbReference>
<sequence length="545" mass="58973">MTPQVPPRDVQKDQATLARLAETLRAGRHEDAIDQAEAALADGLIHPLPLRLAATRRQRVGRFDEAIHLFRWAVRLTPDDPNGWAALSACLFAARRPEAALEASAEALKRAPDEPALLCGRAQILRSLSRVDQAALLFRRALAIRPGLPEAAMGVAVLAVEAGAWDEAEAARQALRASTGEAAPTLWLSAKVALGRGEAQAARAAIAQLLETRELSPEQRAEALLMQSQALDALDRCPEAFQAAAQGKAIQRQLFAERAAGREAEVAKLKRLASWFAKADAAAWRQAPPAGAPEAAGHVFLVGFPRSGTTLLEQVLAGHPDVVALEEAPTLAAHYAEFMVDDAGLQRLAALDAEAAALWRARYWAEVRAMGAEPAGKIFVDKAPAGTLYLPLVAKLFPQAKALFAIRDPRDVVLSCLRQDFQLNAMTYAFTTLTETAACYDACMGLAEVYRRLLPLPWLDLRHEALVEDFDTVLAEVAAFVGLEVTPAMADFAATAARRQVRTPSATQVRAGLSRRGLGRWRAYERELAPVAAPLAPWVLRFGYE</sequence>
<dbReference type="Pfam" id="PF13469">
    <property type="entry name" value="Sulfotransfer_3"/>
    <property type="match status" value="1"/>
</dbReference>
<dbReference type="GO" id="GO:0008476">
    <property type="term" value="F:protein-tyrosine sulfotransferase activity"/>
    <property type="evidence" value="ECO:0007669"/>
    <property type="project" value="InterPro"/>
</dbReference>
<evidence type="ECO:0000313" key="3">
    <source>
        <dbReference type="Proteomes" id="UP000676409"/>
    </source>
</evidence>
<evidence type="ECO:0000256" key="1">
    <source>
        <dbReference type="ARBA" id="ARBA00022679"/>
    </source>
</evidence>
<dbReference type="Gene3D" id="1.25.40.10">
    <property type="entry name" value="Tetratricopeptide repeat domain"/>
    <property type="match status" value="1"/>
</dbReference>
<dbReference type="KEGG" id="caul:KCG34_01380"/>
<dbReference type="InterPro" id="IPR027417">
    <property type="entry name" value="P-loop_NTPase"/>
</dbReference>
<accession>A0A975G228</accession>
<evidence type="ECO:0000313" key="2">
    <source>
        <dbReference type="EMBL" id="QUD88571.1"/>
    </source>
</evidence>
<name>A0A975G228_9CAUL</name>
<dbReference type="AlphaFoldDB" id="A0A975G228"/>
<dbReference type="EMBL" id="CP073078">
    <property type="protein sequence ID" value="QUD88571.1"/>
    <property type="molecule type" value="Genomic_DNA"/>
</dbReference>
<reference evidence="2" key="1">
    <citation type="submission" date="2021-04" db="EMBL/GenBank/DDBJ databases">
        <title>The complete genome sequence of Caulobacter sp. S6.</title>
        <authorList>
            <person name="Tang Y."/>
            <person name="Ouyang W."/>
            <person name="Liu Q."/>
            <person name="Huang B."/>
            <person name="Guo Z."/>
            <person name="Lei P."/>
        </authorList>
    </citation>
    <scope>NUCLEOTIDE SEQUENCE</scope>
    <source>
        <strain evidence="2">S6</strain>
    </source>
</reference>
<keyword evidence="1" id="KW-0808">Transferase</keyword>
<dbReference type="InterPro" id="IPR011990">
    <property type="entry name" value="TPR-like_helical_dom_sf"/>
</dbReference>
<dbReference type="RefSeq" id="WP_211938621.1">
    <property type="nucleotide sequence ID" value="NZ_CP073078.1"/>
</dbReference>
<organism evidence="2 3">
    <name type="scientific">Phenylobacterium montanum</name>
    <dbReference type="NCBI Taxonomy" id="2823693"/>
    <lineage>
        <taxon>Bacteria</taxon>
        <taxon>Pseudomonadati</taxon>
        <taxon>Pseudomonadota</taxon>
        <taxon>Alphaproteobacteria</taxon>
        <taxon>Caulobacterales</taxon>
        <taxon>Caulobacteraceae</taxon>
        <taxon>Phenylobacterium</taxon>
    </lineage>
</organism>
<dbReference type="SUPFAM" id="SSF52540">
    <property type="entry name" value="P-loop containing nucleoside triphosphate hydrolases"/>
    <property type="match status" value="1"/>
</dbReference>
<dbReference type="Proteomes" id="UP000676409">
    <property type="component" value="Chromosome"/>
</dbReference>
<protein>
    <submittedName>
        <fullName evidence="2">Sulfotransferase</fullName>
    </submittedName>
</protein>
<dbReference type="InterPro" id="IPR026634">
    <property type="entry name" value="TPST-like"/>
</dbReference>
<dbReference type="PANTHER" id="PTHR12788">
    <property type="entry name" value="PROTEIN-TYROSINE SULFOTRANSFERASE 2"/>
    <property type="match status" value="1"/>
</dbReference>